<dbReference type="InterPro" id="IPR006058">
    <property type="entry name" value="2Fe2S_fd_BS"/>
</dbReference>
<reference evidence="5 6" key="1">
    <citation type="submission" date="2023-04" db="EMBL/GenBank/DDBJ databases">
        <title>Marinobulbifer ophiurae gen. nov., sp. Nov., isolate from tissue of brittle star Ophioplocus japonicus.</title>
        <authorList>
            <person name="Kawano K."/>
            <person name="Sawayama S."/>
            <person name="Nakagawa S."/>
        </authorList>
    </citation>
    <scope>NUCLEOTIDE SEQUENCE [LARGE SCALE GENOMIC DNA]</scope>
    <source>
        <strain evidence="5 6">NKW57</strain>
    </source>
</reference>
<feature type="transmembrane region" description="Helical" evidence="2">
    <location>
        <begin position="420"/>
        <end position="442"/>
    </location>
</feature>
<feature type="domain" description="2Fe-2S ferredoxin-type" evidence="3">
    <location>
        <begin position="8"/>
        <end position="98"/>
    </location>
</feature>
<evidence type="ECO:0000256" key="2">
    <source>
        <dbReference type="SAM" id="Phobius"/>
    </source>
</evidence>
<keyword evidence="2" id="KW-1133">Transmembrane helix</keyword>
<name>A0ABQ6M0B9_9GAMM</name>
<evidence type="ECO:0000256" key="1">
    <source>
        <dbReference type="ARBA" id="ARBA00034078"/>
    </source>
</evidence>
<gene>
    <name evidence="5" type="ORF">MNKW57_21110</name>
</gene>
<dbReference type="Gene3D" id="3.10.20.30">
    <property type="match status" value="1"/>
</dbReference>
<feature type="transmembrane region" description="Helical" evidence="2">
    <location>
        <begin position="475"/>
        <end position="493"/>
    </location>
</feature>
<dbReference type="InterPro" id="IPR008333">
    <property type="entry name" value="Cbr1-like_FAD-bd_dom"/>
</dbReference>
<dbReference type="EMBL" id="BSYJ01000004">
    <property type="protein sequence ID" value="GMG87790.1"/>
    <property type="molecule type" value="Genomic_DNA"/>
</dbReference>
<evidence type="ECO:0000313" key="6">
    <source>
        <dbReference type="Proteomes" id="UP001224392"/>
    </source>
</evidence>
<dbReference type="InterPro" id="IPR005804">
    <property type="entry name" value="FA_desaturase_dom"/>
</dbReference>
<proteinExistence type="predicted"/>
<dbReference type="InterPro" id="IPR050415">
    <property type="entry name" value="MRET"/>
</dbReference>
<dbReference type="SUPFAM" id="SSF52343">
    <property type="entry name" value="Ferredoxin reductase-like, C-terminal NADP-linked domain"/>
    <property type="match status" value="1"/>
</dbReference>
<keyword evidence="2" id="KW-0472">Membrane</keyword>
<feature type="transmembrane region" description="Helical" evidence="2">
    <location>
        <begin position="390"/>
        <end position="408"/>
    </location>
</feature>
<dbReference type="PROSITE" id="PS51085">
    <property type="entry name" value="2FE2S_FER_2"/>
    <property type="match status" value="1"/>
</dbReference>
<dbReference type="CDD" id="cd03512">
    <property type="entry name" value="Alkane-hydroxylase"/>
    <property type="match status" value="1"/>
</dbReference>
<protein>
    <recommendedName>
        <fullName evidence="7">Flavodoxin reductase</fullName>
    </recommendedName>
</protein>
<feature type="transmembrane region" description="Helical" evidence="2">
    <location>
        <begin position="686"/>
        <end position="706"/>
    </location>
</feature>
<dbReference type="PRINTS" id="PR00371">
    <property type="entry name" value="FPNCR"/>
</dbReference>
<dbReference type="Proteomes" id="UP001224392">
    <property type="component" value="Unassembled WGS sequence"/>
</dbReference>
<dbReference type="Pfam" id="PF00487">
    <property type="entry name" value="FA_desaturase"/>
    <property type="match status" value="1"/>
</dbReference>
<evidence type="ECO:0000259" key="3">
    <source>
        <dbReference type="PROSITE" id="PS51085"/>
    </source>
</evidence>
<dbReference type="SUPFAM" id="SSF63380">
    <property type="entry name" value="Riboflavin synthase domain-like"/>
    <property type="match status" value="1"/>
</dbReference>
<sequence>MFGTRHQATVTATINDQAVEVNPGETILEAALRDGIELPNLCRVGGCGTCKCRLLQGEVTEMTETGYLLTEEQIAAGYILACQSRPRSDVRIAAELAADVQGTRIDGHIVQKQMLTHDIAQIDVQLEDKIDYRAGQFAQLTLATLPQATRSYSFSSPPSDEKRVRFAVRRVPGGTFSTRIVDEDVVGEKLSVRGPGGDFWLRPGTEPVIMIAGGSGLAPIYAMLQEAWQRGESRPVTLLFGARQCRDLYYLEELRALEKTWPAFTFVPVLSNTDSEDECDKDWSGAHGLVTDFIDEHLHGATSAYLCGPPPMVDAAERRLIDKGIAAERIHADRFLTQNPTTETGFSGDVAVPRVDRPAANLGDYLKFGLFHLIGLFSALAILAGGANASFGFAAVLAFYVFGDALAGDDLRTPRFKHRMLLTAQLWLALPLLALIVFNAVWSFSPGDPLGYGAWLSGLSGYDLLEAKGQTTGPHALSVFLLTGLMIGMVGTIPAHELTHRTWDPVSMRIGRWLLAFSFDTAFSIEHVYGHHRYVSTARDPATAPRGRNVYHHILASTVEGNISAWKIERERLQRKKHCVFSHRNAYLRGQMMSVTLLVLAYLIGGPVGALYFLALAFFGKALLEVVNYMEHYGMVRLEDQPVQPRHSWNTNARLTSWSMFNLSRHSHHHAQGEIPYEDLLPMPDAPTMVGGYLSTLLLTLVPPVWHRLMTQKLIEWDEKYATPEELVLAQKQNAASGLAGLGIGSHST</sequence>
<dbReference type="InterPro" id="IPR001709">
    <property type="entry name" value="Flavoprot_Pyr_Nucl_cyt_Rdtase"/>
</dbReference>
<feature type="transmembrane region" description="Helical" evidence="2">
    <location>
        <begin position="597"/>
        <end position="620"/>
    </location>
</feature>
<dbReference type="CDD" id="cd00207">
    <property type="entry name" value="fer2"/>
    <property type="match status" value="1"/>
</dbReference>
<dbReference type="PROSITE" id="PS00197">
    <property type="entry name" value="2FE2S_FER_1"/>
    <property type="match status" value="1"/>
</dbReference>
<dbReference type="Pfam" id="PF00175">
    <property type="entry name" value="NAD_binding_1"/>
    <property type="match status" value="1"/>
</dbReference>
<dbReference type="InterPro" id="IPR001041">
    <property type="entry name" value="2Fe-2S_ferredoxin-type"/>
</dbReference>
<keyword evidence="2" id="KW-0812">Transmembrane</keyword>
<feature type="domain" description="FAD-binding FR-type" evidence="4">
    <location>
        <begin position="102"/>
        <end position="202"/>
    </location>
</feature>
<dbReference type="InterPro" id="IPR001433">
    <property type="entry name" value="OxRdtase_FAD/NAD-bd"/>
</dbReference>
<comment type="caution">
    <text evidence="5">The sequence shown here is derived from an EMBL/GenBank/DDBJ whole genome shotgun (WGS) entry which is preliminary data.</text>
</comment>
<dbReference type="Gene3D" id="2.40.30.10">
    <property type="entry name" value="Translation factors"/>
    <property type="match status" value="1"/>
</dbReference>
<dbReference type="Gene3D" id="3.40.50.80">
    <property type="entry name" value="Nucleotide-binding domain of ferredoxin-NADP reductase (FNR) module"/>
    <property type="match status" value="1"/>
</dbReference>
<dbReference type="PANTHER" id="PTHR47354">
    <property type="entry name" value="NADH OXIDOREDUCTASE HCR"/>
    <property type="match status" value="1"/>
</dbReference>
<comment type="cofactor">
    <cofactor evidence="1">
        <name>[2Fe-2S] cluster</name>
        <dbReference type="ChEBI" id="CHEBI:190135"/>
    </cofactor>
</comment>
<dbReference type="InterPro" id="IPR033885">
    <property type="entry name" value="AlkB/XylM"/>
</dbReference>
<evidence type="ECO:0000259" key="4">
    <source>
        <dbReference type="PROSITE" id="PS51384"/>
    </source>
</evidence>
<evidence type="ECO:0000313" key="5">
    <source>
        <dbReference type="EMBL" id="GMG87790.1"/>
    </source>
</evidence>
<evidence type="ECO:0008006" key="7">
    <source>
        <dbReference type="Google" id="ProtNLM"/>
    </source>
</evidence>
<accession>A0ABQ6M0B9</accession>
<dbReference type="PRINTS" id="PR00410">
    <property type="entry name" value="PHEHYDRXLASE"/>
</dbReference>
<keyword evidence="6" id="KW-1185">Reference proteome</keyword>
<dbReference type="InterPro" id="IPR039261">
    <property type="entry name" value="FNR_nucleotide-bd"/>
</dbReference>
<dbReference type="InterPro" id="IPR036010">
    <property type="entry name" value="2Fe-2S_ferredoxin-like_sf"/>
</dbReference>
<dbReference type="PROSITE" id="PS51384">
    <property type="entry name" value="FAD_FR"/>
    <property type="match status" value="1"/>
</dbReference>
<organism evidence="5 6">
    <name type="scientific">Biformimicrobium ophioploci</name>
    <dbReference type="NCBI Taxonomy" id="3036711"/>
    <lineage>
        <taxon>Bacteria</taxon>
        <taxon>Pseudomonadati</taxon>
        <taxon>Pseudomonadota</taxon>
        <taxon>Gammaproteobacteria</taxon>
        <taxon>Cellvibrionales</taxon>
        <taxon>Microbulbiferaceae</taxon>
        <taxon>Biformimicrobium</taxon>
    </lineage>
</organism>
<dbReference type="InterPro" id="IPR017927">
    <property type="entry name" value="FAD-bd_FR_type"/>
</dbReference>
<dbReference type="InterPro" id="IPR012675">
    <property type="entry name" value="Beta-grasp_dom_sf"/>
</dbReference>
<dbReference type="Pfam" id="PF00970">
    <property type="entry name" value="FAD_binding_6"/>
    <property type="match status" value="1"/>
</dbReference>
<dbReference type="PANTHER" id="PTHR47354:SF5">
    <property type="entry name" value="PROTEIN RFBI"/>
    <property type="match status" value="1"/>
</dbReference>
<dbReference type="RefSeq" id="WP_285764410.1">
    <property type="nucleotide sequence ID" value="NZ_BSYJ01000004.1"/>
</dbReference>
<dbReference type="SUPFAM" id="SSF54292">
    <property type="entry name" value="2Fe-2S ferredoxin-like"/>
    <property type="match status" value="1"/>
</dbReference>
<dbReference type="Pfam" id="PF00111">
    <property type="entry name" value="Fer2"/>
    <property type="match status" value="1"/>
</dbReference>
<dbReference type="InterPro" id="IPR017938">
    <property type="entry name" value="Riboflavin_synthase-like_b-brl"/>
</dbReference>